<comment type="caution">
    <text evidence="1">The sequence shown here is derived from an EMBL/GenBank/DDBJ whole genome shotgun (WGS) entry which is preliminary data.</text>
</comment>
<protein>
    <submittedName>
        <fullName evidence="1">Uncharacterized protein</fullName>
    </submittedName>
</protein>
<reference evidence="1 2" key="1">
    <citation type="journal article" date="2016" name="Nat. Commun.">
        <title>Thousands of microbial genomes shed light on interconnected biogeochemical processes in an aquifer system.</title>
        <authorList>
            <person name="Anantharaman K."/>
            <person name="Brown C.T."/>
            <person name="Hug L.A."/>
            <person name="Sharon I."/>
            <person name="Castelle C.J."/>
            <person name="Probst A.J."/>
            <person name="Thomas B.C."/>
            <person name="Singh A."/>
            <person name="Wilkins M.J."/>
            <person name="Karaoz U."/>
            <person name="Brodie E.L."/>
            <person name="Williams K.H."/>
            <person name="Hubbard S.S."/>
            <person name="Banfield J.F."/>
        </authorList>
    </citation>
    <scope>NUCLEOTIDE SEQUENCE [LARGE SCALE GENOMIC DNA]</scope>
</reference>
<sequence length="62" mass="7364">MLRIELTTEEVGMLHLILESYLSDLRMEIANTDSMDFRESLKEREVFLKKLLQQLEEGKTTF</sequence>
<accession>A0A1F7RDL4</accession>
<organism evidence="1 2">
    <name type="scientific">Candidatus Schekmanbacteria bacterium GWA2_38_11</name>
    <dbReference type="NCBI Taxonomy" id="1817876"/>
    <lineage>
        <taxon>Bacteria</taxon>
        <taxon>Candidatus Schekmaniibacteriota</taxon>
    </lineage>
</organism>
<evidence type="ECO:0000313" key="1">
    <source>
        <dbReference type="EMBL" id="OGL39067.1"/>
    </source>
</evidence>
<dbReference type="EMBL" id="MGDB01000129">
    <property type="protein sequence ID" value="OGL39067.1"/>
    <property type="molecule type" value="Genomic_DNA"/>
</dbReference>
<proteinExistence type="predicted"/>
<evidence type="ECO:0000313" key="2">
    <source>
        <dbReference type="Proteomes" id="UP000178526"/>
    </source>
</evidence>
<name>A0A1F7RDL4_9BACT</name>
<gene>
    <name evidence="1" type="ORF">A2042_04815</name>
</gene>
<dbReference type="AlphaFoldDB" id="A0A1F7RDL4"/>
<dbReference type="Proteomes" id="UP000178526">
    <property type="component" value="Unassembled WGS sequence"/>
</dbReference>